<feature type="signal peptide" evidence="1">
    <location>
        <begin position="1"/>
        <end position="19"/>
    </location>
</feature>
<dbReference type="InterPro" id="IPR013096">
    <property type="entry name" value="Cupin_2"/>
</dbReference>
<dbReference type="EMBL" id="SORE01000011">
    <property type="protein sequence ID" value="TDY48169.1"/>
    <property type="molecule type" value="Genomic_DNA"/>
</dbReference>
<evidence type="ECO:0000313" key="4">
    <source>
        <dbReference type="Proteomes" id="UP000295509"/>
    </source>
</evidence>
<dbReference type="CDD" id="cd02234">
    <property type="entry name" value="cupin_BLR7677-like"/>
    <property type="match status" value="1"/>
</dbReference>
<keyword evidence="3" id="KW-0223">Dioxygenase</keyword>
<proteinExistence type="predicted"/>
<name>A0A4V3HEK5_9BURK</name>
<dbReference type="SUPFAM" id="SSF51182">
    <property type="entry name" value="RmlC-like cupins"/>
    <property type="match status" value="1"/>
</dbReference>
<dbReference type="PANTHER" id="PTHR38599:SF1">
    <property type="entry name" value="CUPIN DOMAIN PROTEIN (AFU_ORTHOLOGUE AFUA_3G13620)"/>
    <property type="match status" value="1"/>
</dbReference>
<organism evidence="3 4">
    <name type="scientific">Paraburkholderia rhizosphaerae</name>
    <dbReference type="NCBI Taxonomy" id="480658"/>
    <lineage>
        <taxon>Bacteria</taxon>
        <taxon>Pseudomonadati</taxon>
        <taxon>Pseudomonadota</taxon>
        <taxon>Betaproteobacteria</taxon>
        <taxon>Burkholderiales</taxon>
        <taxon>Burkholderiaceae</taxon>
        <taxon>Paraburkholderia</taxon>
    </lineage>
</organism>
<comment type="caution">
    <text evidence="3">The sequence shown here is derived from an EMBL/GenBank/DDBJ whole genome shotgun (WGS) entry which is preliminary data.</text>
</comment>
<dbReference type="Gene3D" id="2.60.120.10">
    <property type="entry name" value="Jelly Rolls"/>
    <property type="match status" value="1"/>
</dbReference>
<evidence type="ECO:0000313" key="3">
    <source>
        <dbReference type="EMBL" id="TDY48169.1"/>
    </source>
</evidence>
<keyword evidence="4" id="KW-1185">Reference proteome</keyword>
<dbReference type="PANTHER" id="PTHR38599">
    <property type="entry name" value="CUPIN DOMAIN PROTEIN (AFU_ORTHOLOGUE AFUA_3G13620)"/>
    <property type="match status" value="1"/>
</dbReference>
<evidence type="ECO:0000256" key="1">
    <source>
        <dbReference type="SAM" id="SignalP"/>
    </source>
</evidence>
<protein>
    <submittedName>
        <fullName evidence="3">Quercetin dioxygenase-like cupin family protein</fullName>
    </submittedName>
</protein>
<sequence>MTYVRWMLMVLSATITVAAAVPAAVEQQHETVTLAFSHAVPNMPGKSVTAVFVDYPPGAASLPHRHAPTAFVYAYVLSGTIESQVDDGPVRVLHAGESFYEAPGSRHPVSRNASSSEPARMLAVFLVDTVDKKLTVPLK</sequence>
<keyword evidence="3" id="KW-0560">Oxidoreductase</keyword>
<keyword evidence="1" id="KW-0732">Signal</keyword>
<dbReference type="GO" id="GO:0051213">
    <property type="term" value="F:dioxygenase activity"/>
    <property type="evidence" value="ECO:0007669"/>
    <property type="project" value="UniProtKB-KW"/>
</dbReference>
<dbReference type="InterPro" id="IPR014710">
    <property type="entry name" value="RmlC-like_jellyroll"/>
</dbReference>
<reference evidence="3 4" key="1">
    <citation type="submission" date="2019-03" db="EMBL/GenBank/DDBJ databases">
        <title>Genomic Encyclopedia of Type Strains, Phase III (KMG-III): the genomes of soil and plant-associated and newly described type strains.</title>
        <authorList>
            <person name="Whitman W."/>
        </authorList>
    </citation>
    <scope>NUCLEOTIDE SEQUENCE [LARGE SCALE GENOMIC DNA]</scope>
    <source>
        <strain evidence="3 4">LMG 29544</strain>
    </source>
</reference>
<accession>A0A4V3HEK5</accession>
<dbReference type="InterPro" id="IPR011051">
    <property type="entry name" value="RmlC_Cupin_sf"/>
</dbReference>
<dbReference type="Pfam" id="PF07883">
    <property type="entry name" value="Cupin_2"/>
    <property type="match status" value="1"/>
</dbReference>
<dbReference type="AlphaFoldDB" id="A0A4V3HEK5"/>
<evidence type="ECO:0000259" key="2">
    <source>
        <dbReference type="Pfam" id="PF07883"/>
    </source>
</evidence>
<feature type="chain" id="PRO_5020316923" evidence="1">
    <location>
        <begin position="20"/>
        <end position="139"/>
    </location>
</feature>
<dbReference type="Proteomes" id="UP000295509">
    <property type="component" value="Unassembled WGS sequence"/>
</dbReference>
<gene>
    <name evidence="3" type="ORF">BX592_111104</name>
</gene>
<feature type="domain" description="Cupin type-2" evidence="2">
    <location>
        <begin position="52"/>
        <end position="125"/>
    </location>
</feature>